<evidence type="ECO:0000313" key="12">
    <source>
        <dbReference type="Proteomes" id="UP001216907"/>
    </source>
</evidence>
<evidence type="ECO:0000256" key="8">
    <source>
        <dbReference type="SAM" id="MobiDB-lite"/>
    </source>
</evidence>
<feature type="transmembrane region" description="Helical" evidence="9">
    <location>
        <begin position="429"/>
        <end position="447"/>
    </location>
</feature>
<keyword evidence="2" id="KW-1003">Cell membrane</keyword>
<dbReference type="InterPro" id="IPR050297">
    <property type="entry name" value="LipidA_mod_glycosyltrf_83"/>
</dbReference>
<evidence type="ECO:0000259" key="10">
    <source>
        <dbReference type="Pfam" id="PF13231"/>
    </source>
</evidence>
<organism evidence="11 12">
    <name type="scientific">Paludisphaera mucosa</name>
    <dbReference type="NCBI Taxonomy" id="3030827"/>
    <lineage>
        <taxon>Bacteria</taxon>
        <taxon>Pseudomonadati</taxon>
        <taxon>Planctomycetota</taxon>
        <taxon>Planctomycetia</taxon>
        <taxon>Isosphaerales</taxon>
        <taxon>Isosphaeraceae</taxon>
        <taxon>Paludisphaera</taxon>
    </lineage>
</organism>
<dbReference type="Pfam" id="PF13231">
    <property type="entry name" value="PMT_2"/>
    <property type="match status" value="1"/>
</dbReference>
<keyword evidence="3" id="KW-0328">Glycosyltransferase</keyword>
<dbReference type="PANTHER" id="PTHR33908">
    <property type="entry name" value="MANNOSYLTRANSFERASE YKCB-RELATED"/>
    <property type="match status" value="1"/>
</dbReference>
<dbReference type="RefSeq" id="WP_277860668.1">
    <property type="nucleotide sequence ID" value="NZ_JARRAG010000002.1"/>
</dbReference>
<feature type="transmembrane region" description="Helical" evidence="9">
    <location>
        <begin position="397"/>
        <end position="417"/>
    </location>
</feature>
<comment type="caution">
    <text evidence="11">The sequence shown here is derived from an EMBL/GenBank/DDBJ whole genome shotgun (WGS) entry which is preliminary data.</text>
</comment>
<evidence type="ECO:0000313" key="11">
    <source>
        <dbReference type="EMBL" id="MDG3004310.1"/>
    </source>
</evidence>
<feature type="transmembrane region" description="Helical" evidence="9">
    <location>
        <begin position="203"/>
        <end position="222"/>
    </location>
</feature>
<name>A0ABT6F9T2_9BACT</name>
<feature type="transmembrane region" description="Helical" evidence="9">
    <location>
        <begin position="373"/>
        <end position="391"/>
    </location>
</feature>
<feature type="transmembrane region" description="Helical" evidence="9">
    <location>
        <begin position="333"/>
        <end position="352"/>
    </location>
</feature>
<feature type="transmembrane region" description="Helical" evidence="9">
    <location>
        <begin position="279"/>
        <end position="303"/>
    </location>
</feature>
<dbReference type="Proteomes" id="UP001216907">
    <property type="component" value="Unassembled WGS sequence"/>
</dbReference>
<comment type="subcellular location">
    <subcellularLocation>
        <location evidence="1">Cell membrane</location>
        <topology evidence="1">Multi-pass membrane protein</topology>
    </subcellularLocation>
</comment>
<keyword evidence="4" id="KW-0808">Transferase</keyword>
<evidence type="ECO:0000256" key="6">
    <source>
        <dbReference type="ARBA" id="ARBA00022989"/>
    </source>
</evidence>
<reference evidence="11 12" key="1">
    <citation type="submission" date="2023-03" db="EMBL/GenBank/DDBJ databases">
        <title>Paludisphaera mucosa sp. nov. a novel planctomycete from northern fen.</title>
        <authorList>
            <person name="Ivanova A."/>
        </authorList>
    </citation>
    <scope>NUCLEOTIDE SEQUENCE [LARGE SCALE GENOMIC DNA]</scope>
    <source>
        <strain evidence="11 12">Pla2</strain>
    </source>
</reference>
<proteinExistence type="predicted"/>
<feature type="transmembrane region" description="Helical" evidence="9">
    <location>
        <begin position="23"/>
        <end position="42"/>
    </location>
</feature>
<keyword evidence="6 9" id="KW-1133">Transmembrane helix</keyword>
<feature type="transmembrane region" description="Helical" evidence="9">
    <location>
        <begin position="128"/>
        <end position="147"/>
    </location>
</feature>
<dbReference type="EMBL" id="JARRAG010000002">
    <property type="protein sequence ID" value="MDG3004310.1"/>
    <property type="molecule type" value="Genomic_DNA"/>
</dbReference>
<protein>
    <submittedName>
        <fullName evidence="11">Glycosyltransferase family 39 protein</fullName>
    </submittedName>
</protein>
<evidence type="ECO:0000256" key="3">
    <source>
        <dbReference type="ARBA" id="ARBA00022676"/>
    </source>
</evidence>
<feature type="transmembrane region" description="Helical" evidence="9">
    <location>
        <begin position="310"/>
        <end position="327"/>
    </location>
</feature>
<gene>
    <name evidence="11" type="ORF">PZE19_11035</name>
</gene>
<keyword evidence="5 9" id="KW-0812">Transmembrane</keyword>
<evidence type="ECO:0000256" key="5">
    <source>
        <dbReference type="ARBA" id="ARBA00022692"/>
    </source>
</evidence>
<accession>A0ABT6F9T2</accession>
<dbReference type="InterPro" id="IPR038731">
    <property type="entry name" value="RgtA/B/C-like"/>
</dbReference>
<keyword evidence="12" id="KW-1185">Reference proteome</keyword>
<evidence type="ECO:0000256" key="9">
    <source>
        <dbReference type="SAM" id="Phobius"/>
    </source>
</evidence>
<feature type="transmembrane region" description="Helical" evidence="9">
    <location>
        <begin position="231"/>
        <end position="249"/>
    </location>
</feature>
<sequence>MGPDAPTLAVDESSDPTPKRRPLPTWVESLALTAVCLALFLAGNARTGLWDRDEPRNAVAVREMRARGDWLFPTFNGEPRYHKPILSYWLMGAATAVAGEGPAGMRLHSALAGTGTCLLVWLLGRRMFGARAGFLAALMLAVSPIMVAESKMATTDATLTLWLTGCQLCLWELARRPSRRIAATFWILLALAMLTKGPVGPALLAATAVLAWWWGCPVALVWRRLEWRRGLLAFTLLSAPWYVLMLAATRGEFVEVAVKQQFVQRISTGMEEHGSIPGYYALMSTALFFPWSCLAPMALLAAWRRRKVDANLAYLMAWVVGPMILLECVRTKLIHYYLPAYPACALLAAWVIKSVDRQEVTLRRWPLGKLAQGMIAGIGVAAGVGMAASSVTAPAGVGLPLVACGLVLGLGTAAGLLQLHRGRAWRGAYGLAAAAGLMMLLVGGWLLPSAEPLRVSRVVGERMAALRAKTGLDPLLMNYQEPGVVYAYGSPIALTRDPAALRERLDRQGAMITAVTPEERPIFAEKFGVTFTTIEDVVGFNPAKGTSPTLHLVVVRKAGSPPSTALGTAGEQALVK</sequence>
<evidence type="ECO:0000256" key="7">
    <source>
        <dbReference type="ARBA" id="ARBA00023136"/>
    </source>
</evidence>
<evidence type="ECO:0000256" key="1">
    <source>
        <dbReference type="ARBA" id="ARBA00004651"/>
    </source>
</evidence>
<keyword evidence="7 9" id="KW-0472">Membrane</keyword>
<evidence type="ECO:0000256" key="2">
    <source>
        <dbReference type="ARBA" id="ARBA00022475"/>
    </source>
</evidence>
<evidence type="ECO:0000256" key="4">
    <source>
        <dbReference type="ARBA" id="ARBA00022679"/>
    </source>
</evidence>
<dbReference type="PANTHER" id="PTHR33908:SF3">
    <property type="entry name" value="UNDECAPRENYL PHOSPHATE-ALPHA-4-AMINO-4-DEOXY-L-ARABINOSE ARABINOSYL TRANSFERASE"/>
    <property type="match status" value="1"/>
</dbReference>
<feature type="domain" description="Glycosyltransferase RgtA/B/C/D-like" evidence="10">
    <location>
        <begin position="82"/>
        <end position="238"/>
    </location>
</feature>
<feature type="region of interest" description="Disordered" evidence="8">
    <location>
        <begin position="1"/>
        <end position="22"/>
    </location>
</feature>